<feature type="transmembrane region" description="Helical" evidence="9">
    <location>
        <begin position="65"/>
        <end position="84"/>
    </location>
</feature>
<feature type="transmembrane region" description="Helical" evidence="9">
    <location>
        <begin position="322"/>
        <end position="343"/>
    </location>
</feature>
<dbReference type="InterPro" id="IPR036259">
    <property type="entry name" value="MFS_trans_sf"/>
</dbReference>
<feature type="transmembrane region" description="Helical" evidence="9">
    <location>
        <begin position="155"/>
        <end position="178"/>
    </location>
</feature>
<keyword evidence="12" id="KW-1185">Reference proteome</keyword>
<dbReference type="InterPro" id="IPR020846">
    <property type="entry name" value="MFS_dom"/>
</dbReference>
<feature type="transmembrane region" description="Helical" evidence="9">
    <location>
        <begin position="184"/>
        <end position="205"/>
    </location>
</feature>
<feature type="transmembrane region" description="Helical" evidence="9">
    <location>
        <begin position="226"/>
        <end position="248"/>
    </location>
</feature>
<dbReference type="GO" id="GO:0022857">
    <property type="term" value="F:transmembrane transporter activity"/>
    <property type="evidence" value="ECO:0007669"/>
    <property type="project" value="InterPro"/>
</dbReference>
<evidence type="ECO:0000313" key="11">
    <source>
        <dbReference type="EMBL" id="EJF46019.1"/>
    </source>
</evidence>
<dbReference type="eggNOG" id="COG2814">
    <property type="taxonomic scope" value="Bacteria"/>
</dbReference>
<comment type="similarity">
    <text evidence="2">Belongs to the major facilitator superfamily.</text>
</comment>
<dbReference type="PANTHER" id="PTHR43271">
    <property type="entry name" value="BLL2771 PROTEIN"/>
    <property type="match status" value="1"/>
</dbReference>
<accession>J0NG22</accession>
<protein>
    <submittedName>
        <fullName evidence="11">Transporter, major facilitator family protein</fullName>
    </submittedName>
</protein>
<feature type="region of interest" description="Disordered" evidence="8">
    <location>
        <begin position="1"/>
        <end position="24"/>
    </location>
</feature>
<evidence type="ECO:0000256" key="4">
    <source>
        <dbReference type="ARBA" id="ARBA00022475"/>
    </source>
</evidence>
<feature type="transmembrane region" description="Helical" evidence="9">
    <location>
        <begin position="382"/>
        <end position="404"/>
    </location>
</feature>
<dbReference type="Pfam" id="PF07690">
    <property type="entry name" value="MFS_1"/>
    <property type="match status" value="1"/>
</dbReference>
<keyword evidence="7 9" id="KW-0472">Membrane</keyword>
<evidence type="ECO:0000256" key="1">
    <source>
        <dbReference type="ARBA" id="ARBA00004651"/>
    </source>
</evidence>
<evidence type="ECO:0000256" key="3">
    <source>
        <dbReference type="ARBA" id="ARBA00022448"/>
    </source>
</evidence>
<keyword evidence="5 9" id="KW-0812">Transmembrane</keyword>
<dbReference type="Gene3D" id="1.20.1250.20">
    <property type="entry name" value="MFS general substrate transporter like domains"/>
    <property type="match status" value="1"/>
</dbReference>
<proteinExistence type="inferred from homology"/>
<dbReference type="InterPro" id="IPR011701">
    <property type="entry name" value="MFS"/>
</dbReference>
<dbReference type="OrthoDB" id="63984at2"/>
<name>J0NG22_9ACTO</name>
<organism evidence="11 12">
    <name type="scientific">Actinomyces massiliensis F0489</name>
    <dbReference type="NCBI Taxonomy" id="1125718"/>
    <lineage>
        <taxon>Bacteria</taxon>
        <taxon>Bacillati</taxon>
        <taxon>Actinomycetota</taxon>
        <taxon>Actinomycetes</taxon>
        <taxon>Actinomycetales</taxon>
        <taxon>Actinomycetaceae</taxon>
        <taxon>Actinomyces</taxon>
    </lineage>
</organism>
<dbReference type="AlphaFoldDB" id="J0NG22"/>
<evidence type="ECO:0000256" key="7">
    <source>
        <dbReference type="ARBA" id="ARBA00023136"/>
    </source>
</evidence>
<sequence>MGQNLPQPETPTSEAHPSRPSTEPNFPAGRSVIVILVVTALFVLTQLYAAIPLSTPVSSALGGDATFALSTSFSLTYAAGFLIWGPVSDRYGRKRVMAIAVGVLAVTTLLCALASSPSAMTLLRALQGLSASGFAPVALAYLAEAVAPARRAGAIGAMSTSFLVAGIFGQVLASVIALRAGWPWFFVLCGIVLAIAFALILAAATEAPRHAPSPSLLAQFANLARLLTMPVIVLLSIAHITLLLSFVALYTGIGQHLQSLDMPASATVLIRLAALPAMFISLSVGALAQRLAMARVAQLGFTLAAVGMLGEVALSGTIPGLVAASIVYVAGVALAVPSMINLYGEAAAPNRGSGMAINGFVLFIGAGIGSVVGTTFASLSTLAIVLVALLAVAAASVGAVSALTRRAAHD</sequence>
<evidence type="ECO:0000256" key="2">
    <source>
        <dbReference type="ARBA" id="ARBA00008335"/>
    </source>
</evidence>
<feature type="transmembrane region" description="Helical" evidence="9">
    <location>
        <begin position="32"/>
        <end position="53"/>
    </location>
</feature>
<dbReference type="SUPFAM" id="SSF103473">
    <property type="entry name" value="MFS general substrate transporter"/>
    <property type="match status" value="1"/>
</dbReference>
<evidence type="ECO:0000256" key="8">
    <source>
        <dbReference type="SAM" id="MobiDB-lite"/>
    </source>
</evidence>
<evidence type="ECO:0000256" key="6">
    <source>
        <dbReference type="ARBA" id="ARBA00022989"/>
    </source>
</evidence>
<keyword evidence="3" id="KW-0813">Transport</keyword>
<evidence type="ECO:0000256" key="5">
    <source>
        <dbReference type="ARBA" id="ARBA00022692"/>
    </source>
</evidence>
<dbReference type="PROSITE" id="PS50850">
    <property type="entry name" value="MFS"/>
    <property type="match status" value="1"/>
</dbReference>
<feature type="transmembrane region" description="Helical" evidence="9">
    <location>
        <begin position="299"/>
        <end position="316"/>
    </location>
</feature>
<feature type="transmembrane region" description="Helical" evidence="9">
    <location>
        <begin position="355"/>
        <end position="376"/>
    </location>
</feature>
<dbReference type="PATRIC" id="fig|1125718.3.peg.1135"/>
<dbReference type="Proteomes" id="UP000002941">
    <property type="component" value="Unassembled WGS sequence"/>
</dbReference>
<comment type="caution">
    <text evidence="11">The sequence shown here is derived from an EMBL/GenBank/DDBJ whole genome shotgun (WGS) entry which is preliminary data.</text>
</comment>
<dbReference type="GO" id="GO:0005886">
    <property type="term" value="C:plasma membrane"/>
    <property type="evidence" value="ECO:0007669"/>
    <property type="project" value="UniProtKB-SubCell"/>
</dbReference>
<feature type="transmembrane region" description="Helical" evidence="9">
    <location>
        <begin position="122"/>
        <end position="143"/>
    </location>
</feature>
<evidence type="ECO:0000313" key="12">
    <source>
        <dbReference type="Proteomes" id="UP000002941"/>
    </source>
</evidence>
<feature type="transmembrane region" description="Helical" evidence="9">
    <location>
        <begin position="96"/>
        <end position="116"/>
    </location>
</feature>
<comment type="subcellular location">
    <subcellularLocation>
        <location evidence="1">Cell membrane</location>
        <topology evidence="1">Multi-pass membrane protein</topology>
    </subcellularLocation>
</comment>
<keyword evidence="4" id="KW-1003">Cell membrane</keyword>
<evidence type="ECO:0000259" key="10">
    <source>
        <dbReference type="PROSITE" id="PS50850"/>
    </source>
</evidence>
<dbReference type="EMBL" id="AKFT01000085">
    <property type="protein sequence ID" value="EJF46019.1"/>
    <property type="molecule type" value="Genomic_DNA"/>
</dbReference>
<keyword evidence="6 9" id="KW-1133">Transmembrane helix</keyword>
<evidence type="ECO:0000256" key="9">
    <source>
        <dbReference type="SAM" id="Phobius"/>
    </source>
</evidence>
<feature type="transmembrane region" description="Helical" evidence="9">
    <location>
        <begin position="268"/>
        <end position="287"/>
    </location>
</feature>
<feature type="domain" description="Major facilitator superfamily (MFS) profile" evidence="10">
    <location>
        <begin position="1"/>
        <end position="405"/>
    </location>
</feature>
<dbReference type="RefSeq" id="WP_008731111.1">
    <property type="nucleotide sequence ID" value="NZ_AKFT01000085.1"/>
</dbReference>
<dbReference type="PANTHER" id="PTHR43271:SF2">
    <property type="entry name" value="BLL2771 PROTEIN"/>
    <property type="match status" value="1"/>
</dbReference>
<gene>
    <name evidence="11" type="ORF">HMPREF1318_0957</name>
</gene>
<reference evidence="11 12" key="1">
    <citation type="submission" date="2012-05" db="EMBL/GenBank/DDBJ databases">
        <authorList>
            <person name="Harkins D.M."/>
            <person name="Madupu R."/>
            <person name="Durkin A.S."/>
            <person name="Torralba M."/>
            <person name="Methe B."/>
            <person name="Sutton G.G."/>
            <person name="Nelson K.E."/>
        </authorList>
    </citation>
    <scope>NUCLEOTIDE SEQUENCE [LARGE SCALE GENOMIC DNA]</scope>
    <source>
        <strain evidence="11 12">F0489</strain>
    </source>
</reference>